<sequence length="127" mass="14201">MAIKHLVLELYCTQTWSDANGTVAPSFCKNGIGEPGYHCFDNCCTYMASTCAPHEIAYAGEYGEVLDMDAWIGFGGEMIPADADEGRISELKKTWEEVCRRKIQEAYEEYLKLMGDQPPEFGDKGQL</sequence>
<dbReference type="OrthoDB" id="1751116at2"/>
<dbReference type="Proteomes" id="UP001527202">
    <property type="component" value="Unassembled WGS sequence"/>
</dbReference>
<dbReference type="EMBL" id="CP026520">
    <property type="protein sequence ID" value="QAV17760.1"/>
    <property type="molecule type" value="Genomic_DNA"/>
</dbReference>
<proteinExistence type="predicted"/>
<keyword evidence="4" id="KW-1185">Reference proteome</keyword>
<evidence type="ECO:0000313" key="1">
    <source>
        <dbReference type="EMBL" id="MCY9597379.1"/>
    </source>
</evidence>
<evidence type="ECO:0000313" key="4">
    <source>
        <dbReference type="Proteomes" id="UP001527202"/>
    </source>
</evidence>
<evidence type="ECO:0000313" key="2">
    <source>
        <dbReference type="EMBL" id="QAV17760.1"/>
    </source>
</evidence>
<dbReference type="AlphaFoldDB" id="A0A410WTV0"/>
<dbReference type="GeneID" id="95374913"/>
<gene>
    <name evidence="1" type="ORF">M5X16_16580</name>
    <name evidence="2" type="ORF">PC41400_08825</name>
</gene>
<dbReference type="KEGG" id="pchi:PC41400_08825"/>
<name>A0A410WTV0_9BACL</name>
<reference evidence="2 3" key="1">
    <citation type="submission" date="2018-01" db="EMBL/GenBank/DDBJ databases">
        <title>The whole genome sequencing and assembly of Paenibacillus chitinolyticus KCCM 41400 strain.</title>
        <authorList>
            <person name="Kim J.-Y."/>
            <person name="Park M.-K."/>
            <person name="Lee Y.-J."/>
            <person name="Yi H."/>
            <person name="Bahn Y.-S."/>
            <person name="Kim J.F."/>
            <person name="Lee D.-W."/>
        </authorList>
    </citation>
    <scope>NUCLEOTIDE SEQUENCE [LARGE SCALE GENOMIC DNA]</scope>
    <source>
        <strain evidence="2 3">KCCM 41400</strain>
    </source>
</reference>
<organism evidence="2 3">
    <name type="scientific">Paenibacillus chitinolyticus</name>
    <dbReference type="NCBI Taxonomy" id="79263"/>
    <lineage>
        <taxon>Bacteria</taxon>
        <taxon>Bacillati</taxon>
        <taxon>Bacillota</taxon>
        <taxon>Bacilli</taxon>
        <taxon>Bacillales</taxon>
        <taxon>Paenibacillaceae</taxon>
        <taxon>Paenibacillus</taxon>
    </lineage>
</organism>
<dbReference type="EMBL" id="JAMDMJ010000021">
    <property type="protein sequence ID" value="MCY9597379.1"/>
    <property type="molecule type" value="Genomic_DNA"/>
</dbReference>
<protein>
    <submittedName>
        <fullName evidence="2">Uncharacterized protein</fullName>
    </submittedName>
</protein>
<evidence type="ECO:0000313" key="3">
    <source>
        <dbReference type="Proteomes" id="UP000288943"/>
    </source>
</evidence>
<reference evidence="1 4" key="2">
    <citation type="submission" date="2022-05" db="EMBL/GenBank/DDBJ databases">
        <title>Genome Sequencing of Bee-Associated Microbes.</title>
        <authorList>
            <person name="Dunlap C."/>
        </authorList>
    </citation>
    <scope>NUCLEOTIDE SEQUENCE [LARGE SCALE GENOMIC DNA]</scope>
    <source>
        <strain evidence="1 4">NRRL B-23120</strain>
    </source>
</reference>
<dbReference type="Proteomes" id="UP000288943">
    <property type="component" value="Chromosome"/>
</dbReference>
<accession>A0A410WTV0</accession>
<dbReference type="RefSeq" id="WP_042231135.1">
    <property type="nucleotide sequence ID" value="NZ_CP026520.1"/>
</dbReference>